<dbReference type="EMBL" id="UPHP01000001">
    <property type="protein sequence ID" value="VBA31629.1"/>
    <property type="molecule type" value="Genomic_DNA"/>
</dbReference>
<dbReference type="Gene3D" id="3.40.50.10540">
    <property type="entry name" value="Crotonobetainyl-coa:carnitine coa-transferase, domain 1"/>
    <property type="match status" value="1"/>
</dbReference>
<evidence type="ECO:0000313" key="2">
    <source>
        <dbReference type="EMBL" id="VBA31629.1"/>
    </source>
</evidence>
<dbReference type="InterPro" id="IPR003673">
    <property type="entry name" value="CoA-Trfase_fam_III"/>
</dbReference>
<dbReference type="InterPro" id="IPR044855">
    <property type="entry name" value="CoA-Trfase_III_dom3_sf"/>
</dbReference>
<accession>A0A498PQ43</accession>
<dbReference type="Pfam" id="PF02515">
    <property type="entry name" value="CoA_transf_3"/>
    <property type="match status" value="1"/>
</dbReference>
<dbReference type="EC" id="2.8.3.19" evidence="2"/>
<name>A0A498PQ43_9MYCO</name>
<proteinExistence type="predicted"/>
<keyword evidence="1 2" id="KW-0808">Transferase</keyword>
<dbReference type="PANTHER" id="PTHR48207">
    <property type="entry name" value="SUCCINATE--HYDROXYMETHYLGLUTARATE COA-TRANSFERASE"/>
    <property type="match status" value="1"/>
</dbReference>
<dbReference type="Gene3D" id="3.30.1540.10">
    <property type="entry name" value="formyl-coa transferase, domain 3"/>
    <property type="match status" value="1"/>
</dbReference>
<dbReference type="SUPFAM" id="SSF89796">
    <property type="entry name" value="CoA-transferase family III (CaiB/BaiF)"/>
    <property type="match status" value="1"/>
</dbReference>
<dbReference type="AlphaFoldDB" id="A0A498PQ43"/>
<keyword evidence="3" id="KW-1185">Reference proteome</keyword>
<dbReference type="PANTHER" id="PTHR48207:SF3">
    <property type="entry name" value="SUCCINATE--HYDROXYMETHYLGLUTARATE COA-TRANSFERASE"/>
    <property type="match status" value="1"/>
</dbReference>
<gene>
    <name evidence="2" type="primary">yfdE</name>
    <name evidence="2" type="ORF">LAUMK136_00109</name>
</gene>
<evidence type="ECO:0000256" key="1">
    <source>
        <dbReference type="ARBA" id="ARBA00022679"/>
    </source>
</evidence>
<dbReference type="InterPro" id="IPR023606">
    <property type="entry name" value="CoA-Trfase_III_dom_1_sf"/>
</dbReference>
<sequence length="391" mass="41637">MTDRVAAPPLSSVLVADFSRVLAGPFCTMTLADLGAQIVKIEPPGGDDTRAWGPPFIGDQSAYYLSVNRNKRSIVLDLHDAENLRVARLLAEQADVLVENFRPGTMARFGLDEPRLRAANPALVYCSISGFGSAAGRELPGYDLLVQALGGLMSITGADPDSPTKAGSALVDVVAGLFATVGILAALRERDQSGCGQHVEVNLLSSLLCALANQSTSYVLAAQIPRALGNGHASIAPYDTYATGDGPIVLAVGNDKQFGRLCHALDVSGLARDPRFVTNRLRVLNRSRLRELLEGALATNSAAYWTKTLSALGVPAGPVNNIGEAFALAERLGLHPIRNTEDGDRLGRQVASAINLSSTPVTYRTRAPRLGEHSNDIRSWVARRIPRRKTA</sequence>
<reference evidence="2 3" key="1">
    <citation type="submission" date="2018-09" db="EMBL/GenBank/DDBJ databases">
        <authorList>
            <person name="Tagini F."/>
        </authorList>
    </citation>
    <scope>NUCLEOTIDE SEQUENCE [LARGE SCALE GENOMIC DNA]</scope>
    <source>
        <strain evidence="2 3">MK136</strain>
    </source>
</reference>
<dbReference type="OrthoDB" id="9797653at2"/>
<protein>
    <submittedName>
        <fullName evidence="2">Acetyl-CoA:oxalate CoA-transferase</fullName>
        <ecNumber evidence="2">2.8.3.19</ecNumber>
    </submittedName>
</protein>
<organism evidence="2 3">
    <name type="scientific">Mycobacterium attenuatum</name>
    <dbReference type="NCBI Taxonomy" id="2341086"/>
    <lineage>
        <taxon>Bacteria</taxon>
        <taxon>Bacillati</taxon>
        <taxon>Actinomycetota</taxon>
        <taxon>Actinomycetes</taxon>
        <taxon>Mycobacteriales</taxon>
        <taxon>Mycobacteriaceae</taxon>
        <taxon>Mycobacterium</taxon>
    </lineage>
</organism>
<dbReference type="RefSeq" id="WP_122440483.1">
    <property type="nucleotide sequence ID" value="NZ_UPHP01000001.1"/>
</dbReference>
<evidence type="ECO:0000313" key="3">
    <source>
        <dbReference type="Proteomes" id="UP000273307"/>
    </source>
</evidence>
<dbReference type="GO" id="GO:0008410">
    <property type="term" value="F:CoA-transferase activity"/>
    <property type="evidence" value="ECO:0007669"/>
    <property type="project" value="TreeGrafter"/>
</dbReference>
<dbReference type="Proteomes" id="UP000273307">
    <property type="component" value="Unassembled WGS sequence"/>
</dbReference>
<dbReference type="InterPro" id="IPR050483">
    <property type="entry name" value="CoA-transferase_III_domain"/>
</dbReference>